<feature type="non-terminal residue" evidence="1">
    <location>
        <position position="1"/>
    </location>
</feature>
<evidence type="ECO:0000313" key="1">
    <source>
        <dbReference type="EMBL" id="OBQ33783.1"/>
    </source>
</evidence>
<dbReference type="Proteomes" id="UP000092093">
    <property type="component" value="Unassembled WGS sequence"/>
</dbReference>
<evidence type="ECO:0008006" key="3">
    <source>
        <dbReference type="Google" id="ProtNLM"/>
    </source>
</evidence>
<gene>
    <name evidence="1" type="ORF">AN484_27040</name>
</gene>
<accession>A0A1B7W9N5</accession>
<proteinExistence type="predicted"/>
<dbReference type="EMBL" id="LJOW01000543">
    <property type="protein sequence ID" value="OBQ33783.1"/>
    <property type="molecule type" value="Genomic_DNA"/>
</dbReference>
<name>A0A1B7W9N5_APHFL</name>
<evidence type="ECO:0000313" key="2">
    <source>
        <dbReference type="Proteomes" id="UP000092093"/>
    </source>
</evidence>
<dbReference type="AlphaFoldDB" id="A0A1B7W9N5"/>
<sequence>DINLGNINANSTGTTTFNNVTATSLTTNSGGTTQLNGNVKTTGNQTYNDTVNIANNPILTGNGITFNNTVNGNSNLTANATTGKLTFEKIVGTSDLTASGNTIDIKDDITTNDLQTYTGAVNLFKNTTLTGNGIIFNNTITGIGLDLTANSGAGNLTFTNDINLGNINANSTGTTTFNNVTATSLTTNSGGTTQLNGNVKTTGNQTYNDTVNIANNPILTGNGITFNNTVNGNSNLTANATTGKLTFEKTVGTSNLTASGNTIDIKDDITTNDLQTYTGAVNLF</sequence>
<comment type="caution">
    <text evidence="1">The sequence shown here is derived from an EMBL/GenBank/DDBJ whole genome shotgun (WGS) entry which is preliminary data.</text>
</comment>
<protein>
    <recommendedName>
        <fullName evidence="3">Filamentous hemagglutinin</fullName>
    </recommendedName>
</protein>
<reference evidence="1 2" key="1">
    <citation type="submission" date="2015-09" db="EMBL/GenBank/DDBJ databases">
        <title>Aphanizomenon flos-aquae WA102.</title>
        <authorList>
            <person name="Driscoll C."/>
        </authorList>
    </citation>
    <scope>NUCLEOTIDE SEQUENCE [LARGE SCALE GENOMIC DNA]</scope>
    <source>
        <strain evidence="1">WA102</strain>
    </source>
</reference>
<feature type="non-terminal residue" evidence="1">
    <location>
        <position position="284"/>
    </location>
</feature>
<organism evidence="1 2">
    <name type="scientific">Aphanizomenon flos-aquae WA102</name>
    <dbReference type="NCBI Taxonomy" id="1710896"/>
    <lineage>
        <taxon>Bacteria</taxon>
        <taxon>Bacillati</taxon>
        <taxon>Cyanobacteriota</taxon>
        <taxon>Cyanophyceae</taxon>
        <taxon>Nostocales</taxon>
        <taxon>Aphanizomenonaceae</taxon>
        <taxon>Aphanizomenon</taxon>
    </lineage>
</organism>